<protein>
    <submittedName>
        <fullName evidence="2">Uncharacterized protein</fullName>
    </submittedName>
</protein>
<evidence type="ECO:0000313" key="2">
    <source>
        <dbReference type="EMBL" id="KJA19730.1"/>
    </source>
</evidence>
<reference evidence="3" key="1">
    <citation type="submission" date="2014-04" db="EMBL/GenBank/DDBJ databases">
        <title>Evolutionary Origins and Diversification of the Mycorrhizal Mutualists.</title>
        <authorList>
            <consortium name="DOE Joint Genome Institute"/>
            <consortium name="Mycorrhizal Genomics Consortium"/>
            <person name="Kohler A."/>
            <person name="Kuo A."/>
            <person name="Nagy L.G."/>
            <person name="Floudas D."/>
            <person name="Copeland A."/>
            <person name="Barry K.W."/>
            <person name="Cichocki N."/>
            <person name="Veneault-Fourrey C."/>
            <person name="LaButti K."/>
            <person name="Lindquist E.A."/>
            <person name="Lipzen A."/>
            <person name="Lundell T."/>
            <person name="Morin E."/>
            <person name="Murat C."/>
            <person name="Riley R."/>
            <person name="Ohm R."/>
            <person name="Sun H."/>
            <person name="Tunlid A."/>
            <person name="Henrissat B."/>
            <person name="Grigoriev I.V."/>
            <person name="Hibbett D.S."/>
            <person name="Martin F."/>
        </authorList>
    </citation>
    <scope>NUCLEOTIDE SEQUENCE [LARGE SCALE GENOMIC DNA]</scope>
    <source>
        <strain evidence="3">FD-334 SS-4</strain>
    </source>
</reference>
<feature type="compositionally biased region" description="Basic residues" evidence="1">
    <location>
        <begin position="183"/>
        <end position="197"/>
    </location>
</feature>
<feature type="region of interest" description="Disordered" evidence="1">
    <location>
        <begin position="182"/>
        <end position="204"/>
    </location>
</feature>
<gene>
    <name evidence="2" type="ORF">HYPSUDRAFT_78668</name>
</gene>
<name>A0A0D2PI91_HYPSF</name>
<dbReference type="Proteomes" id="UP000054270">
    <property type="component" value="Unassembled WGS sequence"/>
</dbReference>
<evidence type="ECO:0000313" key="3">
    <source>
        <dbReference type="Proteomes" id="UP000054270"/>
    </source>
</evidence>
<keyword evidence="3" id="KW-1185">Reference proteome</keyword>
<accession>A0A0D2PI91</accession>
<dbReference type="EMBL" id="KN817574">
    <property type="protein sequence ID" value="KJA19730.1"/>
    <property type="molecule type" value="Genomic_DNA"/>
</dbReference>
<evidence type="ECO:0000256" key="1">
    <source>
        <dbReference type="SAM" id="MobiDB-lite"/>
    </source>
</evidence>
<dbReference type="AlphaFoldDB" id="A0A0D2PI91"/>
<organism evidence="2 3">
    <name type="scientific">Hypholoma sublateritium (strain FD-334 SS-4)</name>
    <dbReference type="NCBI Taxonomy" id="945553"/>
    <lineage>
        <taxon>Eukaryota</taxon>
        <taxon>Fungi</taxon>
        <taxon>Dikarya</taxon>
        <taxon>Basidiomycota</taxon>
        <taxon>Agaricomycotina</taxon>
        <taxon>Agaricomycetes</taxon>
        <taxon>Agaricomycetidae</taxon>
        <taxon>Agaricales</taxon>
        <taxon>Agaricineae</taxon>
        <taxon>Strophariaceae</taxon>
        <taxon>Hypholoma</taxon>
    </lineage>
</organism>
<sequence>MSVFFRNHLGLWDITVTHEPLYTPVLADGPTQIIEEPFDFDGATLVHCGDCNRTDILPKDITEATREFRWELHRLFCMKRTTRRDWSECSIDMLYARSKISTSAIYLQPSGPTLSHDITVWCGKCDAVDILHRGTTQAERTASWARHTMTCSCHNELDIEQDDWLEYEVEVKFEDRQISQAPVKRRKRKNRRARHKTATVLSDD</sequence>
<proteinExistence type="predicted"/>